<comment type="caution">
    <text evidence="4">The sequence shown here is derived from an EMBL/GenBank/DDBJ whole genome shotgun (WGS) entry which is preliminary data.</text>
</comment>
<dbReference type="InterPro" id="IPR020476">
    <property type="entry name" value="Nudix_hydrolase"/>
</dbReference>
<protein>
    <recommendedName>
        <fullName evidence="3">Nudix hydrolase domain-containing protein</fullName>
    </recommendedName>
</protein>
<dbReference type="STRING" id="1802605.A3A61_00230"/>
<dbReference type="InterPro" id="IPR000086">
    <property type="entry name" value="NUDIX_hydrolase_dom"/>
</dbReference>
<feature type="domain" description="Nudix hydrolase" evidence="3">
    <location>
        <begin position="37"/>
        <end position="167"/>
    </location>
</feature>
<reference evidence="4 5" key="1">
    <citation type="journal article" date="2016" name="Nat. Commun.">
        <title>Thousands of microbial genomes shed light on interconnected biogeochemical processes in an aquifer system.</title>
        <authorList>
            <person name="Anantharaman K."/>
            <person name="Brown C.T."/>
            <person name="Hug L.A."/>
            <person name="Sharon I."/>
            <person name="Castelle C.J."/>
            <person name="Probst A.J."/>
            <person name="Thomas B.C."/>
            <person name="Singh A."/>
            <person name="Wilkins M.J."/>
            <person name="Karaoz U."/>
            <person name="Brodie E.L."/>
            <person name="Williams K.H."/>
            <person name="Hubbard S.S."/>
            <person name="Banfield J.F."/>
        </authorList>
    </citation>
    <scope>NUCLEOTIDE SEQUENCE [LARGE SCALE GENOMIC DNA]</scope>
</reference>
<dbReference type="InterPro" id="IPR001529">
    <property type="entry name" value="Zn_ribbon_RPB9"/>
</dbReference>
<evidence type="ECO:0000313" key="4">
    <source>
        <dbReference type="EMBL" id="OGY30834.1"/>
    </source>
</evidence>
<gene>
    <name evidence="4" type="ORF">A3A61_00230</name>
</gene>
<comment type="cofactor">
    <cofactor evidence="1">
        <name>Mg(2+)</name>
        <dbReference type="ChEBI" id="CHEBI:18420"/>
    </cofactor>
</comment>
<evidence type="ECO:0000256" key="1">
    <source>
        <dbReference type="ARBA" id="ARBA00001946"/>
    </source>
</evidence>
<keyword evidence="2" id="KW-0378">Hydrolase</keyword>
<evidence type="ECO:0000259" key="3">
    <source>
        <dbReference type="PROSITE" id="PS51462"/>
    </source>
</evidence>
<dbReference type="GO" id="GO:0016787">
    <property type="term" value="F:hydrolase activity"/>
    <property type="evidence" value="ECO:0007669"/>
    <property type="project" value="UniProtKB-KW"/>
</dbReference>
<evidence type="ECO:0000313" key="5">
    <source>
        <dbReference type="Proteomes" id="UP000177718"/>
    </source>
</evidence>
<dbReference type="PANTHER" id="PTHR43046">
    <property type="entry name" value="GDP-MANNOSE MANNOSYL HYDROLASE"/>
    <property type="match status" value="1"/>
</dbReference>
<proteinExistence type="predicted"/>
<dbReference type="Gene3D" id="3.90.79.10">
    <property type="entry name" value="Nucleoside Triphosphate Pyrophosphohydrolase"/>
    <property type="match status" value="1"/>
</dbReference>
<dbReference type="Pfam" id="PF00293">
    <property type="entry name" value="NUDIX"/>
    <property type="match status" value="1"/>
</dbReference>
<name>A0A1G1WT10_9BACT</name>
<dbReference type="EMBL" id="MHDB01000041">
    <property type="protein sequence ID" value="OGY30834.1"/>
    <property type="molecule type" value="Genomic_DNA"/>
</dbReference>
<dbReference type="GO" id="GO:0006351">
    <property type="term" value="P:DNA-templated transcription"/>
    <property type="evidence" value="ECO:0007669"/>
    <property type="project" value="InterPro"/>
</dbReference>
<dbReference type="CDD" id="cd04681">
    <property type="entry name" value="NUDIX_Hydrolase"/>
    <property type="match status" value="1"/>
</dbReference>
<dbReference type="SUPFAM" id="SSF55811">
    <property type="entry name" value="Nudix"/>
    <property type="match status" value="1"/>
</dbReference>
<dbReference type="InterPro" id="IPR015797">
    <property type="entry name" value="NUDIX_hydrolase-like_dom_sf"/>
</dbReference>
<evidence type="ECO:0000256" key="2">
    <source>
        <dbReference type="ARBA" id="ARBA00022801"/>
    </source>
</evidence>
<sequence length="174" mass="19418">MYLIEAYKFCPKCGGALEKKSHNLLQCLQCSYEFWVNPSPSASVIIENDQNEVLLVKRAVPPHQGAWDIPGGFMEPGESFIQAAKREIREELEVEIEITHLLGAYPDLYSYKGANNPCLSLIAAAKITSGELKVADDVSGYRYFAKSKVLELQIAFTGVRAALREYISHEKTAF</sequence>
<organism evidence="4 5">
    <name type="scientific">Candidatus Woykebacteria bacterium RIFCSPLOWO2_01_FULL_43_14</name>
    <dbReference type="NCBI Taxonomy" id="1802605"/>
    <lineage>
        <taxon>Bacteria</taxon>
        <taxon>Candidatus Woykeibacteriota</taxon>
    </lineage>
</organism>
<dbReference type="PANTHER" id="PTHR43046:SF14">
    <property type="entry name" value="MUTT_NUDIX FAMILY PROTEIN"/>
    <property type="match status" value="1"/>
</dbReference>
<dbReference type="Proteomes" id="UP000177718">
    <property type="component" value="Unassembled WGS sequence"/>
</dbReference>
<dbReference type="SMART" id="SM00661">
    <property type="entry name" value="RPOL9"/>
    <property type="match status" value="1"/>
</dbReference>
<accession>A0A1G1WT10</accession>
<dbReference type="AlphaFoldDB" id="A0A1G1WT10"/>
<dbReference type="PROSITE" id="PS51462">
    <property type="entry name" value="NUDIX"/>
    <property type="match status" value="1"/>
</dbReference>
<dbReference type="PRINTS" id="PR00502">
    <property type="entry name" value="NUDIXFAMILY"/>
</dbReference>